<dbReference type="PROSITE" id="PS51707">
    <property type="entry name" value="CYTH"/>
    <property type="match status" value="1"/>
</dbReference>
<dbReference type="InterPro" id="IPR023577">
    <property type="entry name" value="CYTH_domain"/>
</dbReference>
<dbReference type="Proteomes" id="UP000619761">
    <property type="component" value="Unassembled WGS sequence"/>
</dbReference>
<dbReference type="EMBL" id="BMYZ01000001">
    <property type="protein sequence ID" value="GGY61251.1"/>
    <property type="molecule type" value="Genomic_DNA"/>
</dbReference>
<feature type="domain" description="CYTH" evidence="1">
    <location>
        <begin position="19"/>
        <end position="163"/>
    </location>
</feature>
<dbReference type="SUPFAM" id="SSF55154">
    <property type="entry name" value="CYTH-like phosphatases"/>
    <property type="match status" value="1"/>
</dbReference>
<dbReference type="Pfam" id="PF01928">
    <property type="entry name" value="CYTH"/>
    <property type="match status" value="1"/>
</dbReference>
<dbReference type="Gene3D" id="2.40.320.10">
    <property type="entry name" value="Hypothetical Protein Pfu-838710-001"/>
    <property type="match status" value="1"/>
</dbReference>
<dbReference type="InterPro" id="IPR033469">
    <property type="entry name" value="CYTH-like_dom_sf"/>
</dbReference>
<organism evidence="2 3">
    <name type="scientific">Cellvibrio zantedeschiae</name>
    <dbReference type="NCBI Taxonomy" id="1237077"/>
    <lineage>
        <taxon>Bacteria</taxon>
        <taxon>Pseudomonadati</taxon>
        <taxon>Pseudomonadota</taxon>
        <taxon>Gammaproteobacteria</taxon>
        <taxon>Cellvibrionales</taxon>
        <taxon>Cellvibrionaceae</taxon>
        <taxon>Cellvibrio</taxon>
    </lineage>
</organism>
<evidence type="ECO:0000313" key="2">
    <source>
        <dbReference type="EMBL" id="GGY61251.1"/>
    </source>
</evidence>
<dbReference type="PIRSF" id="PIRSF016487">
    <property type="entry name" value="CYTH_UCP016487"/>
    <property type="match status" value="1"/>
</dbReference>
<protein>
    <submittedName>
        <fullName evidence="2">CYTH domain-containing protein</fullName>
    </submittedName>
</protein>
<dbReference type="PANTHER" id="PTHR40114">
    <property type="entry name" value="SLR0698 PROTEIN"/>
    <property type="match status" value="1"/>
</dbReference>
<dbReference type="CDD" id="cd07891">
    <property type="entry name" value="CYTH-like_CthTTM-like_1"/>
    <property type="match status" value="1"/>
</dbReference>
<evidence type="ECO:0000259" key="1">
    <source>
        <dbReference type="PROSITE" id="PS51707"/>
    </source>
</evidence>
<dbReference type="InterPro" id="IPR012042">
    <property type="entry name" value="NeuTTM/CthTTM-like"/>
</dbReference>
<sequence length="171" mass="19695">MLSCYPDSQLLFYSEIYMAIEIERKFLVVNDSWRSAIAVYFCQGYLNRSKERTVRIRVAGDQGFLTIKGASKGASRTEFEYEIPLADAKQMLALCDGPLIEKYRRKISFAGMLWEVDEFLGDNQGLVVAEIELESEEQAFEKPDWLGEEVTQDVRYYNSNLSVNPFKSWAV</sequence>
<dbReference type="SMART" id="SM01118">
    <property type="entry name" value="CYTH"/>
    <property type="match status" value="1"/>
</dbReference>
<gene>
    <name evidence="2" type="ORF">GCM10011613_00790</name>
</gene>
<accession>A0ABQ3ALT5</accession>
<dbReference type="PANTHER" id="PTHR40114:SF1">
    <property type="entry name" value="SLR0698 PROTEIN"/>
    <property type="match status" value="1"/>
</dbReference>
<proteinExistence type="predicted"/>
<reference evidence="3" key="1">
    <citation type="journal article" date="2019" name="Int. J. Syst. Evol. Microbiol.">
        <title>The Global Catalogue of Microorganisms (GCM) 10K type strain sequencing project: providing services to taxonomists for standard genome sequencing and annotation.</title>
        <authorList>
            <consortium name="The Broad Institute Genomics Platform"/>
            <consortium name="The Broad Institute Genome Sequencing Center for Infectious Disease"/>
            <person name="Wu L."/>
            <person name="Ma J."/>
        </authorList>
    </citation>
    <scope>NUCLEOTIDE SEQUENCE [LARGE SCALE GENOMIC DNA]</scope>
    <source>
        <strain evidence="3">KCTC 32239</strain>
    </source>
</reference>
<evidence type="ECO:0000313" key="3">
    <source>
        <dbReference type="Proteomes" id="UP000619761"/>
    </source>
</evidence>
<keyword evidence="3" id="KW-1185">Reference proteome</keyword>
<name>A0ABQ3ALT5_9GAMM</name>
<comment type="caution">
    <text evidence="2">The sequence shown here is derived from an EMBL/GenBank/DDBJ whole genome shotgun (WGS) entry which is preliminary data.</text>
</comment>